<keyword evidence="2" id="KW-0472">Membrane</keyword>
<reference evidence="3" key="1">
    <citation type="journal article" date="2021" name="Proc. Natl. Acad. Sci. U.S.A.">
        <title>A Catalog of Tens of Thousands of Viruses from Human Metagenomes Reveals Hidden Associations with Chronic Diseases.</title>
        <authorList>
            <person name="Tisza M.J."/>
            <person name="Buck C.B."/>
        </authorList>
    </citation>
    <scope>NUCLEOTIDE SEQUENCE</scope>
    <source>
        <strain evidence="3">CtNYa18</strain>
    </source>
</reference>
<sequence>MAAANNTNEAELWQKLGKMDADIQNIRNQIESISAKIDRLDLTVVVERLVKLEKDVGNHEDRLDKLEDNQARIVWFIIAAVAGAILKMVIIDRIAK</sequence>
<protein>
    <submittedName>
        <fullName evidence="3">Hemolysin XhlA</fullName>
    </submittedName>
</protein>
<evidence type="ECO:0000256" key="1">
    <source>
        <dbReference type="SAM" id="Coils"/>
    </source>
</evidence>
<dbReference type="EMBL" id="BK015422">
    <property type="protein sequence ID" value="DAE05973.1"/>
    <property type="molecule type" value="Genomic_DNA"/>
</dbReference>
<keyword evidence="1" id="KW-0175">Coiled coil</keyword>
<evidence type="ECO:0000256" key="2">
    <source>
        <dbReference type="SAM" id="Phobius"/>
    </source>
</evidence>
<keyword evidence="2" id="KW-1133">Transmembrane helix</keyword>
<name>A0A8S5PH87_9CAUD</name>
<feature type="transmembrane region" description="Helical" evidence="2">
    <location>
        <begin position="73"/>
        <end position="91"/>
    </location>
</feature>
<feature type="coiled-coil region" evidence="1">
    <location>
        <begin position="16"/>
        <end position="69"/>
    </location>
</feature>
<proteinExistence type="predicted"/>
<keyword evidence="2" id="KW-0812">Transmembrane</keyword>
<evidence type="ECO:0000313" key="3">
    <source>
        <dbReference type="EMBL" id="DAE05973.1"/>
    </source>
</evidence>
<accession>A0A8S5PH87</accession>
<organism evidence="3">
    <name type="scientific">Myoviridae sp. ctNYa18</name>
    <dbReference type="NCBI Taxonomy" id="2825090"/>
    <lineage>
        <taxon>Viruses</taxon>
        <taxon>Duplodnaviria</taxon>
        <taxon>Heunggongvirae</taxon>
        <taxon>Uroviricota</taxon>
        <taxon>Caudoviricetes</taxon>
    </lineage>
</organism>